<evidence type="ECO:0000313" key="1">
    <source>
        <dbReference type="EMBL" id="AIA91859.1"/>
    </source>
</evidence>
<reference evidence="1" key="1">
    <citation type="journal article" date="2013" name="Environ. Microbiol.">
        <title>Seasonally variable intestinal metagenomes of the red palm weevil (Rhynchophorus ferrugineus).</title>
        <authorList>
            <person name="Jia S."/>
            <person name="Zhang X."/>
            <person name="Zhang G."/>
            <person name="Yin A."/>
            <person name="Zhang S."/>
            <person name="Li F."/>
            <person name="Wang L."/>
            <person name="Zhao D."/>
            <person name="Yun Q."/>
            <person name="Tala"/>
            <person name="Wang J."/>
            <person name="Sun G."/>
            <person name="Baabdullah M."/>
            <person name="Yu X."/>
            <person name="Hu S."/>
            <person name="Al-Mssallem I.S."/>
            <person name="Yu J."/>
        </authorList>
    </citation>
    <scope>NUCLEOTIDE SEQUENCE</scope>
</reference>
<dbReference type="Gene3D" id="1.50.10.100">
    <property type="entry name" value="Chondroitin AC/alginate lyase"/>
    <property type="match status" value="1"/>
</dbReference>
<dbReference type="SUPFAM" id="SSF48230">
    <property type="entry name" value="Chondroitin AC/alginate lyase"/>
    <property type="match status" value="1"/>
</dbReference>
<dbReference type="EMBL" id="KF124543">
    <property type="protein sequence ID" value="AIA91859.1"/>
    <property type="molecule type" value="Genomic_DNA"/>
</dbReference>
<feature type="non-terminal residue" evidence="1">
    <location>
        <position position="1"/>
    </location>
</feature>
<accession>A0A060C9H9</accession>
<dbReference type="AlphaFoldDB" id="A0A060C9H9"/>
<name>A0A060C9H9_9BURK</name>
<sequence length="161" mass="17395">NEKHVLAFSLTAALLLGAAALPRAPTPIRACRPPSANLSTIKAKIQAGVQPWKAGYDAMAADWTSDINYTPRGATASVSRNPNVNLTDHWEPDMVAAYNQARMWWITGDTTYAEKARTILLDWANTQTSFGGTESNLDLGDYAVCYAGAADILRGTYSGWS</sequence>
<protein>
    <submittedName>
        <fullName evidence="1">CAZy families CBM32 protein</fullName>
    </submittedName>
</protein>
<organism evidence="1">
    <name type="scientific">uncultured Acidovorax sp</name>
    <dbReference type="NCBI Taxonomy" id="158751"/>
    <lineage>
        <taxon>Bacteria</taxon>
        <taxon>Pseudomonadati</taxon>
        <taxon>Pseudomonadota</taxon>
        <taxon>Betaproteobacteria</taxon>
        <taxon>Burkholderiales</taxon>
        <taxon>Comamonadaceae</taxon>
        <taxon>Acidovorax</taxon>
        <taxon>environmental samples</taxon>
    </lineage>
</organism>
<proteinExistence type="predicted"/>
<dbReference type="InterPro" id="IPR008929">
    <property type="entry name" value="Chondroitin_lyas"/>
</dbReference>
<feature type="non-terminal residue" evidence="1">
    <location>
        <position position="161"/>
    </location>
</feature>